<dbReference type="GO" id="GO:0031119">
    <property type="term" value="P:tRNA pseudouridine synthesis"/>
    <property type="evidence" value="ECO:0007669"/>
    <property type="project" value="TreeGrafter"/>
</dbReference>
<dbReference type="GO" id="GO:0005634">
    <property type="term" value="C:nucleus"/>
    <property type="evidence" value="ECO:0007669"/>
    <property type="project" value="TreeGrafter"/>
</dbReference>
<feature type="region of interest" description="Disordered" evidence="5">
    <location>
        <begin position="1"/>
        <end position="36"/>
    </location>
</feature>
<evidence type="ECO:0000313" key="7">
    <source>
        <dbReference type="EMBL" id="JAC62514.1"/>
    </source>
</evidence>
<dbReference type="InterPro" id="IPR020097">
    <property type="entry name" value="PsdUridine_synth_TruA_a/b_dom"/>
</dbReference>
<sequence>IGPPEGPRPEGGSAEPSAQQENTDARLGSPDKEGGGACDQLRVPGSCEPGSGTFEFGAEHRKRLNRLLSKFVGTHNFHNYTVQVSPTEGCAKRHILSFEGETAVILGKPYIRMQVVGSSFMLHQIRKMVGMAVAIMRGAAPEECLELSLSPDRDCNTPMAPALGLFLAECIYNSYNQKWAGQEGREAVALEDFRADADAFKHSSVYPHILAEDEAESVNATWLRSLNEANYGFSEWAQKPALGSKKTPAKLSRHPDGDGGCGRDGGRRSRGGRSRGGGKRKSCG</sequence>
<evidence type="ECO:0000256" key="1">
    <source>
        <dbReference type="ARBA" id="ARBA00009375"/>
    </source>
</evidence>
<protein>
    <recommendedName>
        <fullName evidence="4">tRNA pseudouridine synthase</fullName>
        <ecNumber evidence="4">5.4.99.12</ecNumber>
    </recommendedName>
</protein>
<feature type="non-terminal residue" evidence="7">
    <location>
        <position position="1"/>
    </location>
</feature>
<dbReference type="Pfam" id="PF01416">
    <property type="entry name" value="PseudoU_synth_1"/>
    <property type="match status" value="1"/>
</dbReference>
<dbReference type="SUPFAM" id="SSF55120">
    <property type="entry name" value="Pseudouridine synthase"/>
    <property type="match status" value="1"/>
</dbReference>
<dbReference type="EC" id="5.4.99.12" evidence="4"/>
<dbReference type="PANTHER" id="PTHR11142:SF4">
    <property type="entry name" value="PSEUDOURIDYLATE SYNTHASE 1 HOMOLOG"/>
    <property type="match status" value="1"/>
</dbReference>
<name>A0A061QVL9_9CHLO</name>
<dbReference type="InterPro" id="IPR001406">
    <property type="entry name" value="PsdUridine_synth_TruA"/>
</dbReference>
<evidence type="ECO:0000256" key="3">
    <source>
        <dbReference type="ARBA" id="ARBA00023235"/>
    </source>
</evidence>
<proteinExistence type="inferred from homology"/>
<evidence type="ECO:0000259" key="6">
    <source>
        <dbReference type="Pfam" id="PF01416"/>
    </source>
</evidence>
<evidence type="ECO:0000256" key="2">
    <source>
        <dbReference type="ARBA" id="ARBA00022694"/>
    </source>
</evidence>
<feature type="domain" description="Pseudouridine synthase I TruA alpha/beta" evidence="6">
    <location>
        <begin position="69"/>
        <end position="173"/>
    </location>
</feature>
<comment type="catalytic activity">
    <reaction evidence="4">
        <text>uridine(38/39/40) in tRNA = pseudouridine(38/39/40) in tRNA</text>
        <dbReference type="Rhea" id="RHEA:22376"/>
        <dbReference type="Rhea" id="RHEA-COMP:10085"/>
        <dbReference type="Rhea" id="RHEA-COMP:10087"/>
        <dbReference type="ChEBI" id="CHEBI:65314"/>
        <dbReference type="ChEBI" id="CHEBI:65315"/>
        <dbReference type="EC" id="5.4.99.12"/>
    </reaction>
</comment>
<reference evidence="7" key="1">
    <citation type="submission" date="2014-05" db="EMBL/GenBank/DDBJ databases">
        <title>The transcriptome of the halophilic microalga Tetraselmis sp. GSL018 isolated from the Great Salt Lake, Utah.</title>
        <authorList>
            <person name="Jinkerson R.E."/>
            <person name="D'Adamo S."/>
            <person name="Posewitz M.C."/>
        </authorList>
    </citation>
    <scope>NUCLEOTIDE SEQUENCE</scope>
    <source>
        <strain evidence="7">GSL018</strain>
    </source>
</reference>
<keyword evidence="2 4" id="KW-0819">tRNA processing</keyword>
<keyword evidence="3 4" id="KW-0413">Isomerase</keyword>
<evidence type="ECO:0000256" key="5">
    <source>
        <dbReference type="SAM" id="MobiDB-lite"/>
    </source>
</evidence>
<dbReference type="GO" id="GO:0003723">
    <property type="term" value="F:RNA binding"/>
    <property type="evidence" value="ECO:0007669"/>
    <property type="project" value="InterPro"/>
</dbReference>
<comment type="similarity">
    <text evidence="1 4">Belongs to the tRNA pseudouridine synthase TruA family.</text>
</comment>
<dbReference type="PANTHER" id="PTHR11142">
    <property type="entry name" value="PSEUDOURIDYLATE SYNTHASE"/>
    <property type="match status" value="1"/>
</dbReference>
<organism evidence="7">
    <name type="scientific">Tetraselmis sp. GSL018</name>
    <dbReference type="NCBI Taxonomy" id="582737"/>
    <lineage>
        <taxon>Eukaryota</taxon>
        <taxon>Viridiplantae</taxon>
        <taxon>Chlorophyta</taxon>
        <taxon>core chlorophytes</taxon>
        <taxon>Chlorodendrophyceae</taxon>
        <taxon>Chlorodendrales</taxon>
        <taxon>Chlorodendraceae</taxon>
        <taxon>Tetraselmis</taxon>
    </lineage>
</organism>
<feature type="region of interest" description="Disordered" evidence="5">
    <location>
        <begin position="241"/>
        <end position="284"/>
    </location>
</feature>
<dbReference type="GO" id="GO:1990481">
    <property type="term" value="P:mRNA pseudouridine synthesis"/>
    <property type="evidence" value="ECO:0007669"/>
    <property type="project" value="TreeGrafter"/>
</dbReference>
<evidence type="ECO:0000256" key="4">
    <source>
        <dbReference type="RuleBase" id="RU003792"/>
    </source>
</evidence>
<dbReference type="Gene3D" id="3.30.70.660">
    <property type="entry name" value="Pseudouridine synthase I, catalytic domain, C-terminal subdomain"/>
    <property type="match status" value="1"/>
</dbReference>
<dbReference type="GO" id="GO:0160147">
    <property type="term" value="F:tRNA pseudouridine(38-40) synthase activity"/>
    <property type="evidence" value="ECO:0007669"/>
    <property type="project" value="UniProtKB-EC"/>
</dbReference>
<dbReference type="FunFam" id="3.30.70.660:FF:000002">
    <property type="entry name" value="tRNA pseudouridine synthase"/>
    <property type="match status" value="1"/>
</dbReference>
<dbReference type="InterPro" id="IPR020103">
    <property type="entry name" value="PsdUridine_synth_cat_dom_sf"/>
</dbReference>
<dbReference type="InterPro" id="IPR020095">
    <property type="entry name" value="PsdUridine_synth_TruA_C"/>
</dbReference>
<dbReference type="AlphaFoldDB" id="A0A061QVL9"/>
<accession>A0A061QVL9</accession>
<dbReference type="EMBL" id="GBEZ01024480">
    <property type="protein sequence ID" value="JAC62514.1"/>
    <property type="molecule type" value="Transcribed_RNA"/>
</dbReference>
<gene>
    <name evidence="7" type="primary">TRUA</name>
    <name evidence="7" type="ORF">TSPGSL018_23164</name>
</gene>
<feature type="compositionally biased region" description="Basic residues" evidence="5">
    <location>
        <begin position="268"/>
        <end position="284"/>
    </location>
</feature>